<keyword evidence="2" id="KW-0819">tRNA processing</keyword>
<accession>A0A1Y1VDQ6</accession>
<dbReference type="Proteomes" id="UP000193944">
    <property type="component" value="Unassembled WGS sequence"/>
</dbReference>
<dbReference type="EMBL" id="MCFG01000724">
    <property type="protein sequence ID" value="ORX52873.1"/>
    <property type="molecule type" value="Genomic_DNA"/>
</dbReference>
<name>A0A1Y1VDQ6_9FUNG</name>
<reference evidence="3 4" key="2">
    <citation type="submission" date="2016-08" db="EMBL/GenBank/DDBJ databases">
        <title>Pervasive Adenine N6-methylation of Active Genes in Fungi.</title>
        <authorList>
            <consortium name="DOE Joint Genome Institute"/>
            <person name="Mondo S.J."/>
            <person name="Dannebaum R.O."/>
            <person name="Kuo R.C."/>
            <person name="Labutti K."/>
            <person name="Haridas S."/>
            <person name="Kuo A."/>
            <person name="Salamov A."/>
            <person name="Ahrendt S.R."/>
            <person name="Lipzen A."/>
            <person name="Sullivan W."/>
            <person name="Andreopoulos W.B."/>
            <person name="Clum A."/>
            <person name="Lindquist E."/>
            <person name="Daum C."/>
            <person name="Ramamoorthy G.K."/>
            <person name="Gryganskyi A."/>
            <person name="Culley D."/>
            <person name="Magnuson J.K."/>
            <person name="James T.Y."/>
            <person name="O'Malley M.A."/>
            <person name="Stajich J.E."/>
            <person name="Spatafora J.W."/>
            <person name="Visel A."/>
            <person name="Grigoriev I.V."/>
        </authorList>
    </citation>
    <scope>NUCLEOTIDE SEQUENCE [LARGE SCALE GENOMIC DNA]</scope>
    <source>
        <strain evidence="3 4">S4</strain>
    </source>
</reference>
<evidence type="ECO:0000313" key="4">
    <source>
        <dbReference type="Proteomes" id="UP000193944"/>
    </source>
</evidence>
<comment type="caution">
    <text evidence="3">The sequence shown here is derived from an EMBL/GenBank/DDBJ whole genome shotgun (WGS) entry which is preliminary data.</text>
</comment>
<keyword evidence="4" id="KW-1185">Reference proteome</keyword>
<proteinExistence type="inferred from homology"/>
<dbReference type="OrthoDB" id="5530243at2759"/>
<dbReference type="PANTHER" id="PTHR15441:SF1">
    <property type="entry name" value="RIBONUCLEASE P PROTEIN SUBUNIT P14"/>
    <property type="match status" value="1"/>
</dbReference>
<gene>
    <name evidence="3" type="ORF">BCR32DRAFT_298581</name>
</gene>
<sequence length="139" mass="16056">MINTNKRKNVDDKINVKTKIALPKYSTITVSDNEFQYVKVNLEFEKPRKLSEGFYKKAITTALYEAFGNIGAGLFIDILEFDFEKQNCLLRIPNDNISMFGSALTLFHSFENNPCRFNIIYTSPFLISLAHNSRFWNPS</sequence>
<dbReference type="GO" id="GO:0005730">
    <property type="term" value="C:nucleolus"/>
    <property type="evidence" value="ECO:0007669"/>
    <property type="project" value="TreeGrafter"/>
</dbReference>
<organism evidence="3 4">
    <name type="scientific">Anaeromyces robustus</name>
    <dbReference type="NCBI Taxonomy" id="1754192"/>
    <lineage>
        <taxon>Eukaryota</taxon>
        <taxon>Fungi</taxon>
        <taxon>Fungi incertae sedis</taxon>
        <taxon>Chytridiomycota</taxon>
        <taxon>Chytridiomycota incertae sedis</taxon>
        <taxon>Neocallimastigomycetes</taxon>
        <taxon>Neocallimastigales</taxon>
        <taxon>Neocallimastigaceae</taxon>
        <taxon>Anaeromyces</taxon>
    </lineage>
</organism>
<evidence type="ECO:0000256" key="1">
    <source>
        <dbReference type="ARBA" id="ARBA00010800"/>
    </source>
</evidence>
<comment type="similarity">
    <text evidence="1">Belongs to the eukaryotic/archaeal RNase P protein component 2 family.</text>
</comment>
<dbReference type="GO" id="GO:0033204">
    <property type="term" value="F:ribonuclease P RNA binding"/>
    <property type="evidence" value="ECO:0007669"/>
    <property type="project" value="TreeGrafter"/>
</dbReference>
<dbReference type="STRING" id="1754192.A0A1Y1VDQ6"/>
<dbReference type="SUPFAM" id="SSF160350">
    <property type="entry name" value="Rnp2-like"/>
    <property type="match status" value="1"/>
</dbReference>
<dbReference type="PANTHER" id="PTHR15441">
    <property type="entry name" value="RIBONUCLEASE P PROTEIN SUBUNIT P14"/>
    <property type="match status" value="1"/>
</dbReference>
<dbReference type="InterPro" id="IPR002759">
    <property type="entry name" value="Pop5/Rpp14/Rnp2-like"/>
</dbReference>
<protein>
    <submittedName>
        <fullName evidence="3">Uncharacterized protein</fullName>
    </submittedName>
</protein>
<dbReference type="InterPro" id="IPR038085">
    <property type="entry name" value="Rnp2-like_sf"/>
</dbReference>
<evidence type="ECO:0000313" key="3">
    <source>
        <dbReference type="EMBL" id="ORX52873.1"/>
    </source>
</evidence>
<reference evidence="3 4" key="1">
    <citation type="submission" date="2016-08" db="EMBL/GenBank/DDBJ databases">
        <title>A Parts List for Fungal Cellulosomes Revealed by Comparative Genomics.</title>
        <authorList>
            <consortium name="DOE Joint Genome Institute"/>
            <person name="Haitjema C.H."/>
            <person name="Gilmore S.P."/>
            <person name="Henske J.K."/>
            <person name="Solomon K.V."/>
            <person name="De Groot R."/>
            <person name="Kuo A."/>
            <person name="Mondo S.J."/>
            <person name="Salamov A.A."/>
            <person name="Labutti K."/>
            <person name="Zhao Z."/>
            <person name="Chiniquy J."/>
            <person name="Barry K."/>
            <person name="Brewer H.M."/>
            <person name="Purvine S.O."/>
            <person name="Wright A.T."/>
            <person name="Boxma B."/>
            <person name="Van Alen T."/>
            <person name="Hackstein J.H."/>
            <person name="Baker S.E."/>
            <person name="Grigoriev I.V."/>
            <person name="O'Malley M.A."/>
        </authorList>
    </citation>
    <scope>NUCLEOTIDE SEQUENCE [LARGE SCALE GENOMIC DNA]</scope>
    <source>
        <strain evidence="3 4">S4</strain>
    </source>
</reference>
<dbReference type="GO" id="GO:0001682">
    <property type="term" value="P:tRNA 5'-leader removal"/>
    <property type="evidence" value="ECO:0007669"/>
    <property type="project" value="InterPro"/>
</dbReference>
<dbReference type="Gene3D" id="3.30.70.3250">
    <property type="entry name" value="Ribonuclease P, Pop5 subunit"/>
    <property type="match status" value="1"/>
</dbReference>
<dbReference type="AlphaFoldDB" id="A0A1Y1VDQ6"/>
<evidence type="ECO:0000256" key="2">
    <source>
        <dbReference type="ARBA" id="ARBA00022694"/>
    </source>
</evidence>
<dbReference type="Pfam" id="PF01900">
    <property type="entry name" value="RNase_P_Rpp14"/>
    <property type="match status" value="1"/>
</dbReference>
<dbReference type="GO" id="GO:0030681">
    <property type="term" value="C:multimeric ribonuclease P complex"/>
    <property type="evidence" value="ECO:0007669"/>
    <property type="project" value="TreeGrafter"/>
</dbReference>